<organism evidence="1 2">
    <name type="scientific">Castanea mollissima</name>
    <name type="common">Chinese chestnut</name>
    <dbReference type="NCBI Taxonomy" id="60419"/>
    <lineage>
        <taxon>Eukaryota</taxon>
        <taxon>Viridiplantae</taxon>
        <taxon>Streptophyta</taxon>
        <taxon>Embryophyta</taxon>
        <taxon>Tracheophyta</taxon>
        <taxon>Spermatophyta</taxon>
        <taxon>Magnoliopsida</taxon>
        <taxon>eudicotyledons</taxon>
        <taxon>Gunneridae</taxon>
        <taxon>Pentapetalae</taxon>
        <taxon>rosids</taxon>
        <taxon>fabids</taxon>
        <taxon>Fagales</taxon>
        <taxon>Fagaceae</taxon>
        <taxon>Castanea</taxon>
    </lineage>
</organism>
<sequence length="90" mass="10753">MIQAKVELGRPKFYFEYVEYLEQVITTFALLFEYFHVLFIKVEQYLADSGIPYTIISFILRKVMPGMVEHYLLEHQYFVHIIILLSLTSL</sequence>
<name>A0A8J4R887_9ROSI</name>
<reference evidence="1" key="1">
    <citation type="submission" date="2020-03" db="EMBL/GenBank/DDBJ databases">
        <title>Castanea mollissima Vanexum genome sequencing.</title>
        <authorList>
            <person name="Staton M."/>
        </authorList>
    </citation>
    <scope>NUCLEOTIDE SEQUENCE</scope>
    <source>
        <tissue evidence="1">Leaf</tissue>
    </source>
</reference>
<proteinExistence type="predicted"/>
<dbReference type="Proteomes" id="UP000737018">
    <property type="component" value="Unassembled WGS sequence"/>
</dbReference>
<protein>
    <submittedName>
        <fullName evidence="1">Uncharacterized protein</fullName>
    </submittedName>
</protein>
<evidence type="ECO:0000313" key="2">
    <source>
        <dbReference type="Proteomes" id="UP000737018"/>
    </source>
</evidence>
<dbReference type="EMBL" id="JRKL02002398">
    <property type="protein sequence ID" value="KAF3959131.1"/>
    <property type="molecule type" value="Genomic_DNA"/>
</dbReference>
<gene>
    <name evidence="1" type="ORF">CMV_016028</name>
</gene>
<accession>A0A8J4R887</accession>
<dbReference type="AlphaFoldDB" id="A0A8J4R887"/>
<comment type="caution">
    <text evidence="1">The sequence shown here is derived from an EMBL/GenBank/DDBJ whole genome shotgun (WGS) entry which is preliminary data.</text>
</comment>
<evidence type="ECO:0000313" key="1">
    <source>
        <dbReference type="EMBL" id="KAF3959131.1"/>
    </source>
</evidence>
<keyword evidence="2" id="KW-1185">Reference proteome</keyword>